<sequence>MENDEKAVLWRERVAQWRASGRSQRAFALDQGYPQRQLNYWARRLAAQDATPALLPVAIKRAVSAAPAMSLRSPSGWTVMLPPELPTSWVAELLRGLA</sequence>
<name>A0A2G8T0D1_9BURK</name>
<dbReference type="RefSeq" id="WP_099916283.1">
    <property type="nucleotide sequence ID" value="NZ_BMHS01000015.1"/>
</dbReference>
<proteinExistence type="predicted"/>
<comment type="caution">
    <text evidence="1">The sequence shown here is derived from an EMBL/GenBank/DDBJ whole genome shotgun (WGS) entry which is preliminary data.</text>
</comment>
<evidence type="ECO:0000313" key="1">
    <source>
        <dbReference type="EMBL" id="PIL39527.1"/>
    </source>
</evidence>
<evidence type="ECO:0000313" key="2">
    <source>
        <dbReference type="Proteomes" id="UP000228593"/>
    </source>
</evidence>
<gene>
    <name evidence="1" type="ORF">CR103_12300</name>
</gene>
<dbReference type="AlphaFoldDB" id="A0A2G8T0D1"/>
<reference evidence="1 2" key="1">
    <citation type="submission" date="2017-10" db="EMBL/GenBank/DDBJ databases">
        <title>Massilia psychrophilum sp. nov., a novel purple-pigmented bacterium isolated from Tianshan glacier, Xinjiang Municipality, China.</title>
        <authorList>
            <person name="Wang H."/>
        </authorList>
    </citation>
    <scope>NUCLEOTIDE SEQUENCE [LARGE SCALE GENOMIC DNA]</scope>
    <source>
        <strain evidence="1 2">JCM 30813</strain>
    </source>
</reference>
<dbReference type="Proteomes" id="UP000228593">
    <property type="component" value="Unassembled WGS sequence"/>
</dbReference>
<keyword evidence="2" id="KW-1185">Reference proteome</keyword>
<protein>
    <recommendedName>
        <fullName evidence="3">IS66 family insertion sequence element accessory protein TnpB</fullName>
    </recommendedName>
</protein>
<dbReference type="OrthoDB" id="8757968at2"/>
<evidence type="ECO:0008006" key="3">
    <source>
        <dbReference type="Google" id="ProtNLM"/>
    </source>
</evidence>
<accession>A0A2G8T0D1</accession>
<dbReference type="NCBIfam" id="NF047593">
    <property type="entry name" value="IS66_ISAeme5_TnpA"/>
    <property type="match status" value="1"/>
</dbReference>
<organism evidence="1 2">
    <name type="scientific">Massilia psychrophila</name>
    <dbReference type="NCBI Taxonomy" id="1603353"/>
    <lineage>
        <taxon>Bacteria</taxon>
        <taxon>Pseudomonadati</taxon>
        <taxon>Pseudomonadota</taxon>
        <taxon>Betaproteobacteria</taxon>
        <taxon>Burkholderiales</taxon>
        <taxon>Oxalobacteraceae</taxon>
        <taxon>Telluria group</taxon>
        <taxon>Massilia</taxon>
    </lineage>
</organism>
<dbReference type="EMBL" id="PDOB01000017">
    <property type="protein sequence ID" value="PIL39527.1"/>
    <property type="molecule type" value="Genomic_DNA"/>
</dbReference>